<sequence length="82" mass="8972">MVSVADRIAEEKMEELRGGIRQIPGPHDYSDTILEKPYTVTIAATSVEPALTQVTVTVSIKGTNTTRSLVTYFTEDGLTKTK</sequence>
<accession>A0A662D7A3</accession>
<dbReference type="AlphaFoldDB" id="A0A662D7A3"/>
<dbReference type="EMBL" id="QMQA01000372">
    <property type="protein sequence ID" value="RLE09349.1"/>
    <property type="molecule type" value="Genomic_DNA"/>
</dbReference>
<evidence type="ECO:0000313" key="1">
    <source>
        <dbReference type="EMBL" id="RLE09349.1"/>
    </source>
</evidence>
<evidence type="ECO:0000313" key="2">
    <source>
        <dbReference type="Proteomes" id="UP000280417"/>
    </source>
</evidence>
<gene>
    <name evidence="1" type="ORF">DRJ04_09975</name>
</gene>
<reference evidence="1 2" key="1">
    <citation type="submission" date="2018-06" db="EMBL/GenBank/DDBJ databases">
        <title>Extensive metabolic versatility and redundancy in microbially diverse, dynamic hydrothermal sediments.</title>
        <authorList>
            <person name="Dombrowski N."/>
            <person name="Teske A."/>
            <person name="Baker B.J."/>
        </authorList>
    </citation>
    <scope>NUCLEOTIDE SEQUENCE [LARGE SCALE GENOMIC DNA]</scope>
    <source>
        <strain evidence="1">B3_G15</strain>
    </source>
</reference>
<comment type="caution">
    <text evidence="1">The sequence shown here is derived from an EMBL/GenBank/DDBJ whole genome shotgun (WGS) entry which is preliminary data.</text>
</comment>
<protein>
    <submittedName>
        <fullName evidence="1">Uncharacterized protein</fullName>
    </submittedName>
</protein>
<name>A0A662D7A3_UNCAE</name>
<organism evidence="1 2">
    <name type="scientific">Aerophobetes bacterium</name>
    <dbReference type="NCBI Taxonomy" id="2030807"/>
    <lineage>
        <taxon>Bacteria</taxon>
        <taxon>Candidatus Aerophobota</taxon>
    </lineage>
</organism>
<dbReference type="Proteomes" id="UP000280417">
    <property type="component" value="Unassembled WGS sequence"/>
</dbReference>
<proteinExistence type="predicted"/>